<evidence type="ECO:0000313" key="2">
    <source>
        <dbReference type="Proteomes" id="UP000692954"/>
    </source>
</evidence>
<reference evidence="1" key="1">
    <citation type="submission" date="2021-01" db="EMBL/GenBank/DDBJ databases">
        <authorList>
            <consortium name="Genoscope - CEA"/>
            <person name="William W."/>
        </authorList>
    </citation>
    <scope>NUCLEOTIDE SEQUENCE</scope>
</reference>
<evidence type="ECO:0000313" key="1">
    <source>
        <dbReference type="EMBL" id="CAD8129714.1"/>
    </source>
</evidence>
<gene>
    <name evidence="1" type="ORF">PSON_ATCC_30995.1.T2400003</name>
</gene>
<dbReference type="EMBL" id="CAJJDN010000240">
    <property type="protein sequence ID" value="CAD8129714.1"/>
    <property type="molecule type" value="Genomic_DNA"/>
</dbReference>
<sequence length="67" mass="8277">MKISIKLISQVYQRNNKRLRLWQFAIEYKDNLLFFRRVYEDFSKIVSVQKHCDQNSVLTNKKKQKLR</sequence>
<dbReference type="AlphaFoldDB" id="A0A8S1RTC5"/>
<proteinExistence type="predicted"/>
<dbReference type="Proteomes" id="UP000692954">
    <property type="component" value="Unassembled WGS sequence"/>
</dbReference>
<accession>A0A8S1RTC5</accession>
<keyword evidence="2" id="KW-1185">Reference proteome</keyword>
<protein>
    <submittedName>
        <fullName evidence="1">Uncharacterized protein</fullName>
    </submittedName>
</protein>
<name>A0A8S1RTC5_9CILI</name>
<organism evidence="1 2">
    <name type="scientific">Paramecium sonneborni</name>
    <dbReference type="NCBI Taxonomy" id="65129"/>
    <lineage>
        <taxon>Eukaryota</taxon>
        <taxon>Sar</taxon>
        <taxon>Alveolata</taxon>
        <taxon>Ciliophora</taxon>
        <taxon>Intramacronucleata</taxon>
        <taxon>Oligohymenophorea</taxon>
        <taxon>Peniculida</taxon>
        <taxon>Parameciidae</taxon>
        <taxon>Paramecium</taxon>
    </lineage>
</organism>
<comment type="caution">
    <text evidence="1">The sequence shown here is derived from an EMBL/GenBank/DDBJ whole genome shotgun (WGS) entry which is preliminary data.</text>
</comment>